<dbReference type="Pfam" id="PF22494">
    <property type="entry name" value="choice_anch_I"/>
    <property type="match status" value="1"/>
</dbReference>
<proteinExistence type="predicted"/>
<dbReference type="InterPro" id="IPR055188">
    <property type="entry name" value="Choice_anch_I"/>
</dbReference>
<dbReference type="OrthoDB" id="6156272at2759"/>
<dbReference type="PANTHER" id="PTHR46928">
    <property type="entry name" value="MESENCHYME-SPECIFIC CELL SURFACE GLYCOPROTEIN"/>
    <property type="match status" value="1"/>
</dbReference>
<keyword evidence="3" id="KW-1185">Reference proteome</keyword>
<dbReference type="Proteomes" id="UP000683360">
    <property type="component" value="Unassembled WGS sequence"/>
</dbReference>
<dbReference type="EMBL" id="CAJPWZ010000655">
    <property type="protein sequence ID" value="CAG2197850.1"/>
    <property type="molecule type" value="Genomic_DNA"/>
</dbReference>
<dbReference type="AlphaFoldDB" id="A0A8S3QMA4"/>
<evidence type="ECO:0000259" key="1">
    <source>
        <dbReference type="Pfam" id="PF22494"/>
    </source>
</evidence>
<accession>A0A8S3QMA4</accession>
<dbReference type="PANTHER" id="PTHR46928:SF1">
    <property type="entry name" value="MESENCHYME-SPECIFIC CELL SURFACE GLYCOPROTEIN"/>
    <property type="match status" value="1"/>
</dbReference>
<dbReference type="InterPro" id="IPR052956">
    <property type="entry name" value="Mesenchyme-surface_protein"/>
</dbReference>
<feature type="domain" description="Choice-of-anchor I" evidence="1">
    <location>
        <begin position="99"/>
        <end position="200"/>
    </location>
</feature>
<organism evidence="2 3">
    <name type="scientific">Mytilus edulis</name>
    <name type="common">Blue mussel</name>
    <dbReference type="NCBI Taxonomy" id="6550"/>
    <lineage>
        <taxon>Eukaryota</taxon>
        <taxon>Metazoa</taxon>
        <taxon>Spiralia</taxon>
        <taxon>Lophotrochozoa</taxon>
        <taxon>Mollusca</taxon>
        <taxon>Bivalvia</taxon>
        <taxon>Autobranchia</taxon>
        <taxon>Pteriomorphia</taxon>
        <taxon>Mytilida</taxon>
        <taxon>Mytiloidea</taxon>
        <taxon>Mytilidae</taxon>
        <taxon>Mytilinae</taxon>
        <taxon>Mytilus</taxon>
    </lineage>
</organism>
<comment type="caution">
    <text evidence="2">The sequence shown here is derived from an EMBL/GenBank/DDBJ whole genome shotgun (WGS) entry which is preliminary data.</text>
</comment>
<reference evidence="2" key="1">
    <citation type="submission" date="2021-03" db="EMBL/GenBank/DDBJ databases">
        <authorList>
            <person name="Bekaert M."/>
        </authorList>
    </citation>
    <scope>NUCLEOTIDE SEQUENCE</scope>
</reference>
<name>A0A8S3QMA4_MYTED</name>
<protein>
    <recommendedName>
        <fullName evidence="1">Choice-of-anchor I domain-containing protein</fullName>
    </recommendedName>
</protein>
<gene>
    <name evidence="2" type="ORF">MEDL_12661</name>
</gene>
<sequence>MEIDHVDLTDIEYCGGYIFVSMHNILFKEEGRVVVYRIFSTSELMVEKYNITVGSLHDMVYPSKDCMTILVAVEAEAYQDNGKIVDPEGGVGIIKIENNEDYSKAYICLQENNAIAVVDIASETIENILPLGYKSWGELMMDPSDKDGGINMRSWPIYGMYQPDTMQVIYVAEKGYLVTSNEGDSKDYSDWGGFNEEERVRNVVLSASELRKF</sequence>
<evidence type="ECO:0000313" key="2">
    <source>
        <dbReference type="EMBL" id="CAG2197850.1"/>
    </source>
</evidence>
<evidence type="ECO:0000313" key="3">
    <source>
        <dbReference type="Proteomes" id="UP000683360"/>
    </source>
</evidence>